<dbReference type="PANTHER" id="PTHR28620">
    <property type="entry name" value="CENTROMERE PROTEIN V"/>
    <property type="match status" value="1"/>
</dbReference>
<name>A0A6G7ZN61_9SPHN</name>
<evidence type="ECO:0000256" key="2">
    <source>
        <dbReference type="ARBA" id="ARBA00022723"/>
    </source>
</evidence>
<dbReference type="Gene3D" id="2.170.150.70">
    <property type="match status" value="1"/>
</dbReference>
<feature type="domain" description="CENP-V/GFA" evidence="4">
    <location>
        <begin position="4"/>
        <end position="115"/>
    </location>
</feature>
<evidence type="ECO:0000259" key="4">
    <source>
        <dbReference type="PROSITE" id="PS51891"/>
    </source>
</evidence>
<evidence type="ECO:0000256" key="1">
    <source>
        <dbReference type="ARBA" id="ARBA00005495"/>
    </source>
</evidence>
<organism evidence="5 6">
    <name type="scientific">Sphingomonas sinipercae</name>
    <dbReference type="NCBI Taxonomy" id="2714944"/>
    <lineage>
        <taxon>Bacteria</taxon>
        <taxon>Pseudomonadati</taxon>
        <taxon>Pseudomonadota</taxon>
        <taxon>Alphaproteobacteria</taxon>
        <taxon>Sphingomonadales</taxon>
        <taxon>Sphingomonadaceae</taxon>
        <taxon>Sphingomonas</taxon>
    </lineage>
</organism>
<dbReference type="InterPro" id="IPR011057">
    <property type="entry name" value="Mss4-like_sf"/>
</dbReference>
<dbReference type="InterPro" id="IPR006913">
    <property type="entry name" value="CENP-V/GFA"/>
</dbReference>
<dbReference type="AlphaFoldDB" id="A0A6G7ZN61"/>
<keyword evidence="2" id="KW-0479">Metal-binding</keyword>
<dbReference type="InterPro" id="IPR052355">
    <property type="entry name" value="CENP-V-like"/>
</dbReference>
<evidence type="ECO:0000313" key="5">
    <source>
        <dbReference type="EMBL" id="QIL02336.1"/>
    </source>
</evidence>
<dbReference type="PANTHER" id="PTHR28620:SF1">
    <property type="entry name" value="CENP-V_GFA DOMAIN-CONTAINING PROTEIN"/>
    <property type="match status" value="1"/>
</dbReference>
<reference evidence="5 6" key="1">
    <citation type="submission" date="2020-03" db="EMBL/GenBank/DDBJ databases">
        <title>Sphingomonas sp. nov., isolated from fish.</title>
        <authorList>
            <person name="Hyun D.-W."/>
            <person name="Bae J.-W."/>
        </authorList>
    </citation>
    <scope>NUCLEOTIDE SEQUENCE [LARGE SCALE GENOMIC DNA]</scope>
    <source>
        <strain evidence="5 6">HDW15C</strain>
    </source>
</reference>
<dbReference type="GO" id="GO:0016846">
    <property type="term" value="F:carbon-sulfur lyase activity"/>
    <property type="evidence" value="ECO:0007669"/>
    <property type="project" value="InterPro"/>
</dbReference>
<dbReference type="RefSeq" id="WP_166093904.1">
    <property type="nucleotide sequence ID" value="NZ_CP049871.1"/>
</dbReference>
<dbReference type="Proteomes" id="UP000502502">
    <property type="component" value="Chromosome"/>
</dbReference>
<evidence type="ECO:0000256" key="3">
    <source>
        <dbReference type="ARBA" id="ARBA00022833"/>
    </source>
</evidence>
<protein>
    <submittedName>
        <fullName evidence="5">GFA family protein</fullName>
    </submittedName>
</protein>
<dbReference type="PROSITE" id="PS51891">
    <property type="entry name" value="CENP_V_GFA"/>
    <property type="match status" value="1"/>
</dbReference>
<gene>
    <name evidence="5" type="ORF">G7078_05720</name>
</gene>
<comment type="similarity">
    <text evidence="1">Belongs to the Gfa family.</text>
</comment>
<dbReference type="EMBL" id="CP049871">
    <property type="protein sequence ID" value="QIL02336.1"/>
    <property type="molecule type" value="Genomic_DNA"/>
</dbReference>
<sequence>MSEATGGCHCGAVRFAAQLPPPPVPALDCNCSACRRTGFLHVIVPHAGFTLLGGSGALSSYRFGTGAAEHLFCSICGVKSFYQPRSHPDCWSVNARCLDDAVQLAIEQFDGRNWEEALTRLDGGHSGG</sequence>
<keyword evidence="3" id="KW-0862">Zinc</keyword>
<accession>A0A6G7ZN61</accession>
<proteinExistence type="inferred from homology"/>
<evidence type="ECO:0000313" key="6">
    <source>
        <dbReference type="Proteomes" id="UP000502502"/>
    </source>
</evidence>
<keyword evidence="6" id="KW-1185">Reference proteome</keyword>
<dbReference type="GO" id="GO:0046872">
    <property type="term" value="F:metal ion binding"/>
    <property type="evidence" value="ECO:0007669"/>
    <property type="project" value="UniProtKB-KW"/>
</dbReference>
<dbReference type="Pfam" id="PF04828">
    <property type="entry name" value="GFA"/>
    <property type="match status" value="1"/>
</dbReference>
<dbReference type="SUPFAM" id="SSF51316">
    <property type="entry name" value="Mss4-like"/>
    <property type="match status" value="1"/>
</dbReference>
<dbReference type="KEGG" id="ssin:G7078_05720"/>